<keyword evidence="5 7" id="KW-0786">Thiamine pyrophosphate</keyword>
<proteinExistence type="predicted"/>
<evidence type="ECO:0000256" key="3">
    <source>
        <dbReference type="ARBA" id="ARBA00022958"/>
    </source>
</evidence>
<dbReference type="InterPro" id="IPR029061">
    <property type="entry name" value="THDP-binding"/>
</dbReference>
<dbReference type="FunFam" id="3.40.50.920:FF:000001">
    <property type="entry name" value="Pyruvate dehydrogenase E1 beta subunit"/>
    <property type="match status" value="1"/>
</dbReference>
<evidence type="ECO:0000256" key="7">
    <source>
        <dbReference type="RuleBase" id="RU364074"/>
    </source>
</evidence>
<evidence type="ECO:0000313" key="10">
    <source>
        <dbReference type="EMBL" id="KAF6003287.1"/>
    </source>
</evidence>
<dbReference type="InterPro" id="IPR009014">
    <property type="entry name" value="Transketo_C/PFOR_II"/>
</dbReference>
<feature type="region of interest" description="Disordered" evidence="8">
    <location>
        <begin position="1"/>
        <end position="25"/>
    </location>
</feature>
<dbReference type="InterPro" id="IPR027110">
    <property type="entry name" value="PDHB_mito-type"/>
</dbReference>
<dbReference type="Proteomes" id="UP000530660">
    <property type="component" value="Unassembled WGS sequence"/>
</dbReference>
<comment type="caution">
    <text evidence="10">The sequence shown here is derived from an EMBL/GenBank/DDBJ whole genome shotgun (WGS) entry which is preliminary data.</text>
</comment>
<dbReference type="OrthoDB" id="10266385at2759"/>
<dbReference type="CDD" id="cd07036">
    <property type="entry name" value="TPP_PYR_E1-PDHc-beta_like"/>
    <property type="match status" value="1"/>
</dbReference>
<dbReference type="GO" id="GO:0046872">
    <property type="term" value="F:metal ion binding"/>
    <property type="evidence" value="ECO:0007669"/>
    <property type="project" value="UniProtKB-KW"/>
</dbReference>
<dbReference type="Pfam" id="PF02779">
    <property type="entry name" value="Transket_pyr"/>
    <property type="match status" value="1"/>
</dbReference>
<comment type="catalytic activity">
    <reaction evidence="7">
        <text>N(6)-[(R)-lipoyl]-L-lysyl-[protein] + pyruvate + H(+) = N(6)-[(R)-S(8)-acetyldihydrolipoyl]-L-lysyl-[protein] + CO2</text>
        <dbReference type="Rhea" id="RHEA:19189"/>
        <dbReference type="Rhea" id="RHEA-COMP:10474"/>
        <dbReference type="Rhea" id="RHEA-COMP:10478"/>
        <dbReference type="ChEBI" id="CHEBI:15361"/>
        <dbReference type="ChEBI" id="CHEBI:15378"/>
        <dbReference type="ChEBI" id="CHEBI:16526"/>
        <dbReference type="ChEBI" id="CHEBI:83099"/>
        <dbReference type="ChEBI" id="CHEBI:83111"/>
        <dbReference type="EC" id="1.2.4.1"/>
    </reaction>
</comment>
<organism evidence="10 11">
    <name type="scientific">Cyanidiococcus yangmingshanensis</name>
    <dbReference type="NCBI Taxonomy" id="2690220"/>
    <lineage>
        <taxon>Eukaryota</taxon>
        <taxon>Rhodophyta</taxon>
        <taxon>Bangiophyceae</taxon>
        <taxon>Cyanidiales</taxon>
        <taxon>Cyanidiaceae</taxon>
        <taxon>Cyanidiococcus</taxon>
    </lineage>
</organism>
<protein>
    <recommendedName>
        <fullName evidence="7">Pyruvate dehydrogenase E1 component subunit beta</fullName>
        <ecNumber evidence="7">1.2.4.1</ecNumber>
    </recommendedName>
</protein>
<accession>A0A7J7ILA2</accession>
<dbReference type="GO" id="GO:0006086">
    <property type="term" value="P:pyruvate decarboxylation to acetyl-CoA"/>
    <property type="evidence" value="ECO:0007669"/>
    <property type="project" value="InterPro"/>
</dbReference>
<evidence type="ECO:0000313" key="11">
    <source>
        <dbReference type="Proteomes" id="UP000530660"/>
    </source>
</evidence>
<dbReference type="InterPro" id="IPR033248">
    <property type="entry name" value="Transketolase_C"/>
</dbReference>
<evidence type="ECO:0000256" key="5">
    <source>
        <dbReference type="ARBA" id="ARBA00023052"/>
    </source>
</evidence>
<name>A0A7J7ILA2_9RHOD</name>
<dbReference type="AlphaFoldDB" id="A0A7J7ILA2"/>
<dbReference type="FunFam" id="3.40.50.970:FF:000001">
    <property type="entry name" value="Pyruvate dehydrogenase E1 beta subunit"/>
    <property type="match status" value="1"/>
</dbReference>
<evidence type="ECO:0000256" key="6">
    <source>
        <dbReference type="ARBA" id="ARBA00023317"/>
    </source>
</evidence>
<dbReference type="SUPFAM" id="SSF52518">
    <property type="entry name" value="Thiamin diphosphate-binding fold (THDP-binding)"/>
    <property type="match status" value="1"/>
</dbReference>
<keyword evidence="3" id="KW-0630">Potassium</keyword>
<dbReference type="NCBIfam" id="NF008854">
    <property type="entry name" value="PRK11892.1"/>
    <property type="match status" value="1"/>
</dbReference>
<dbReference type="SUPFAM" id="SSF52922">
    <property type="entry name" value="TK C-terminal domain-like"/>
    <property type="match status" value="1"/>
</dbReference>
<evidence type="ECO:0000256" key="4">
    <source>
        <dbReference type="ARBA" id="ARBA00023002"/>
    </source>
</evidence>
<evidence type="ECO:0000256" key="1">
    <source>
        <dbReference type="ARBA" id="ARBA00001964"/>
    </source>
</evidence>
<dbReference type="EMBL" id="VWRR01000007">
    <property type="protein sequence ID" value="KAF6003287.1"/>
    <property type="molecule type" value="Genomic_DNA"/>
</dbReference>
<dbReference type="InterPro" id="IPR005475">
    <property type="entry name" value="Transketolase-like_Pyr-bd"/>
</dbReference>
<keyword evidence="11" id="KW-1185">Reference proteome</keyword>
<comment type="cofactor">
    <cofactor evidence="1 7">
        <name>thiamine diphosphate</name>
        <dbReference type="ChEBI" id="CHEBI:58937"/>
    </cofactor>
</comment>
<dbReference type="PANTHER" id="PTHR11624">
    <property type="entry name" value="DEHYDROGENASE RELATED"/>
    <property type="match status" value="1"/>
</dbReference>
<dbReference type="EC" id="1.2.4.1" evidence="7"/>
<dbReference type="PANTHER" id="PTHR11624:SF96">
    <property type="entry name" value="PYRUVATE DEHYDROGENASE E1 COMPONENT SUBUNIT BETA, MITOCHONDRIAL"/>
    <property type="match status" value="1"/>
</dbReference>
<reference evidence="10 11" key="1">
    <citation type="journal article" date="2020" name="J. Phycol.">
        <title>Comparative genome analysis reveals Cyanidiococcus gen. nov., a new extremophilic red algal genus sister to Cyanidioschyzon (Cyanidioschyzonaceae, Rhodophyta).</title>
        <authorList>
            <person name="Liu S.-L."/>
            <person name="Chiang Y.-R."/>
            <person name="Yoon H.S."/>
            <person name="Fu H.-Y."/>
        </authorList>
    </citation>
    <scope>NUCLEOTIDE SEQUENCE [LARGE SCALE GENOMIC DNA]</scope>
    <source>
        <strain evidence="10 11">THAL066</strain>
    </source>
</reference>
<dbReference type="Gene3D" id="3.40.50.970">
    <property type="match status" value="1"/>
</dbReference>
<keyword evidence="2" id="KW-0479">Metal-binding</keyword>
<gene>
    <name evidence="10" type="primary">PDB1</name>
    <name evidence="10" type="ORF">F1559_002763</name>
</gene>
<evidence type="ECO:0000256" key="8">
    <source>
        <dbReference type="SAM" id="MobiDB-lite"/>
    </source>
</evidence>
<sequence>MPTMTATALWPSPRQASRSRRERPLPETLMQVLQRAARVLLTSEIVHGRPRFNFNAQRWFLNGSAGGVEVTVREALNAALDEAMERDPHVFVMGEEVAQYQGAYKVTKGLLEKYGPERVVDTPITEHGFAGLGIGASFTATKSKAPTRGGALRPVVEFMTWNFAMQAMDQIVNSAAKTHYMSGGRINVPIVFRGPNGAAAGVAGQHSQCYAAWYGHIPGLKVVMPYDAEDAKGLLSAAILDDNPVCVLEDEIMYGRSFVVADEVMKPGFTIPIGKAKIARPGSDCTVVAIGRYVGLALQAAEELHAQDGIQVEVINLRTIRPMDDQTILESVTRTHHCVTVEGGFPQSGVGAEICARILESAAFDYLDAPCERITGADVVMPYAKNLETRALPSVDDVKRAVRRQCARPGLNLGGKNTAMAA</sequence>
<evidence type="ECO:0000256" key="2">
    <source>
        <dbReference type="ARBA" id="ARBA00022723"/>
    </source>
</evidence>
<dbReference type="NCBIfam" id="NF006667">
    <property type="entry name" value="PRK09212.1"/>
    <property type="match status" value="1"/>
</dbReference>
<evidence type="ECO:0000259" key="9">
    <source>
        <dbReference type="SMART" id="SM00861"/>
    </source>
</evidence>
<keyword evidence="4 7" id="KW-0560">Oxidoreductase</keyword>
<dbReference type="Gene3D" id="3.40.50.920">
    <property type="match status" value="1"/>
</dbReference>
<feature type="domain" description="Transketolase-like pyrimidine-binding" evidence="9">
    <location>
        <begin position="70"/>
        <end position="256"/>
    </location>
</feature>
<dbReference type="Pfam" id="PF02780">
    <property type="entry name" value="Transketolase_C"/>
    <property type="match status" value="1"/>
</dbReference>
<keyword evidence="6 7" id="KW-0670">Pyruvate</keyword>
<dbReference type="GO" id="GO:0004739">
    <property type="term" value="F:pyruvate dehydrogenase (acetyl-transferring) activity"/>
    <property type="evidence" value="ECO:0007669"/>
    <property type="project" value="UniProtKB-UniRule"/>
</dbReference>
<dbReference type="SMART" id="SM00861">
    <property type="entry name" value="Transket_pyr"/>
    <property type="match status" value="1"/>
</dbReference>
<comment type="function">
    <text evidence="7">The pyruvate dehydrogenase complex catalyzes the overall conversion of pyruvate to acetyl-CoA and CO2.</text>
</comment>